<evidence type="ECO:0000256" key="4">
    <source>
        <dbReference type="SAM" id="MobiDB-lite"/>
    </source>
</evidence>
<dbReference type="InterPro" id="IPR011707">
    <property type="entry name" value="Cu-oxidase-like_N"/>
</dbReference>
<dbReference type="InterPro" id="IPR008972">
    <property type="entry name" value="Cupredoxin"/>
</dbReference>
<dbReference type="InterPro" id="IPR034279">
    <property type="entry name" value="CuRO_3_CopA"/>
</dbReference>
<evidence type="ECO:0000256" key="3">
    <source>
        <dbReference type="ARBA" id="ARBA00023008"/>
    </source>
</evidence>
<feature type="domain" description="Heavy metal binding" evidence="9">
    <location>
        <begin position="42"/>
        <end position="67"/>
    </location>
</feature>
<evidence type="ECO:0000259" key="7">
    <source>
        <dbReference type="Pfam" id="PF07731"/>
    </source>
</evidence>
<feature type="signal peptide" evidence="5">
    <location>
        <begin position="1"/>
        <end position="20"/>
    </location>
</feature>
<keyword evidence="11" id="KW-1185">Reference proteome</keyword>
<dbReference type="PROSITE" id="PS00079">
    <property type="entry name" value="MULTICOPPER_OXIDASE1"/>
    <property type="match status" value="1"/>
</dbReference>
<feature type="domain" description="Plastocyanin-like" evidence="6">
    <location>
        <begin position="332"/>
        <end position="419"/>
    </location>
</feature>
<dbReference type="InterPro" id="IPR002355">
    <property type="entry name" value="Cu_oxidase_Cu_BS"/>
</dbReference>
<feature type="region of interest" description="Disordered" evidence="4">
    <location>
        <begin position="485"/>
        <end position="516"/>
    </location>
</feature>
<dbReference type="GO" id="GO:0005507">
    <property type="term" value="F:copper ion binding"/>
    <property type="evidence" value="ECO:0007669"/>
    <property type="project" value="InterPro"/>
</dbReference>
<dbReference type="AlphaFoldDB" id="A0A482TKP1"/>
<dbReference type="CDD" id="cd13896">
    <property type="entry name" value="CuRO_3_CopA"/>
    <property type="match status" value="1"/>
</dbReference>
<evidence type="ECO:0000259" key="6">
    <source>
        <dbReference type="Pfam" id="PF00394"/>
    </source>
</evidence>
<evidence type="ECO:0000313" key="11">
    <source>
        <dbReference type="Proteomes" id="UP000253235"/>
    </source>
</evidence>
<dbReference type="InterPro" id="IPR001117">
    <property type="entry name" value="Cu-oxidase_2nd"/>
</dbReference>
<name>A0A482TKP1_9FLAO</name>
<keyword evidence="3" id="KW-0186">Copper</keyword>
<sequence length="863" mass="98142">MKSNILLTVFLILISPFAKAENVNEKSISKKIEIFQVQPTTYTCPMHPEIHANKPGKCPKCGMDLIKEKAKLVKKSVSKKQVPKAVVKKAKIIETKAASDDLHKNHVSAPAENAKVIEEPVKKIVKNVPSRTVRYDLYVRDTIVTFGDTPKRAIAVNGQIPMPTLTFTEGDIAEIYVHNELNEDTSLHWHGLFLPNKEDGVPNLTQMPIKPKTTHKYTFPIIQHGTHWYHSHTGLQEQIGMYGSFVMNKRNEDPTFRAGIDDLPTVPIILSEWTDLKPENVHRMLHNATDWFAIQKGTTQSYSEAIKAGHFKTKVANEWKRMNAMDVSDVYYNKFLINGKSESQLSQFKAGDKVRLRISNGGASTYFWLNYAGGKITVVASDGNDVEPVEVDRLIVAVSETYDVVVTIPAEKTAFEFLVTSEDRTKSASLYLGDGIKQLIAPLPKLKYFEGMKMMNGMMKMNGDLDDMGMKMSLNQMDMNVVMYPELSSPSPSEGGETKKNNIKTDDEHANHNKYDSNSLSNIVTLNYAMLKSPTKTTLPTPPSGAGGIKELRFELSGNMNRYVWSLDNKVVSEADKILIKKGENVRIVLFNGSMMRHPMHLHGHDFRVLNGKEEYAPLKNIIDIMPMETDTIEFNANVKGDWFFHCHILYHMMAGMGRVFSYENQEPNPLIPNPKLAQRKLFADDKAFHVMAENDFATNGNDGMLMIQNTRWSIGTEWRLGYSKHHGYETETHIGRYIGKMQWLMPFIGFDWRYRKMEMGETEENLFGQSNTKDNRAVFSAGVEYTLPMLIKAQAEVYTDGNFRLQFERMDIPVSKRLRMNLMWNTDNEYMAGLRYIVKRNFGITTHYDSDMGMGFGLSLNY</sequence>
<comment type="caution">
    <text evidence="10">The sequence shown here is derived from an EMBL/GenBank/DDBJ whole genome shotgun (WGS) entry which is preliminary data.</text>
</comment>
<feature type="chain" id="PRO_5019781376" evidence="5">
    <location>
        <begin position="21"/>
        <end position="863"/>
    </location>
</feature>
<dbReference type="Pfam" id="PF07732">
    <property type="entry name" value="Cu-oxidase_3"/>
    <property type="match status" value="1"/>
</dbReference>
<reference evidence="10 11" key="1">
    <citation type="submission" date="2019-01" db="EMBL/GenBank/DDBJ databases">
        <title>Flavobacterium sp. nov. isolated from arctic soil.</title>
        <authorList>
            <person name="Kim D.-U."/>
        </authorList>
    </citation>
    <scope>NUCLEOTIDE SEQUENCE [LARGE SCALE GENOMIC DNA]</scope>
    <source>
        <strain evidence="10 11">Kopri-42</strain>
    </source>
</reference>
<dbReference type="InterPro" id="IPR033138">
    <property type="entry name" value="Cu_oxidase_CS"/>
</dbReference>
<evidence type="ECO:0000256" key="1">
    <source>
        <dbReference type="ARBA" id="ARBA00022723"/>
    </source>
</evidence>
<dbReference type="PANTHER" id="PTHR11709">
    <property type="entry name" value="MULTI-COPPER OXIDASE"/>
    <property type="match status" value="1"/>
</dbReference>
<organism evidence="10 11">
    <name type="scientific">Flavobacterium petrolei</name>
    <dbReference type="NCBI Taxonomy" id="2259594"/>
    <lineage>
        <taxon>Bacteria</taxon>
        <taxon>Pseudomonadati</taxon>
        <taxon>Bacteroidota</taxon>
        <taxon>Flavobacteriia</taxon>
        <taxon>Flavobacteriales</taxon>
        <taxon>Flavobacteriaceae</taxon>
        <taxon>Flavobacterium</taxon>
    </lineage>
</organism>
<dbReference type="InterPro" id="IPR034282">
    <property type="entry name" value="CuRO_2_CopA"/>
</dbReference>
<dbReference type="SUPFAM" id="SSF49503">
    <property type="entry name" value="Cupredoxins"/>
    <property type="match status" value="3"/>
</dbReference>
<dbReference type="InterPro" id="IPR011706">
    <property type="entry name" value="Cu-oxidase_C"/>
</dbReference>
<keyword evidence="1" id="KW-0479">Metal-binding</keyword>
<dbReference type="EMBL" id="QNVY02000001">
    <property type="protein sequence ID" value="RYJ52841.1"/>
    <property type="molecule type" value="Genomic_DNA"/>
</dbReference>
<dbReference type="PROSITE" id="PS00080">
    <property type="entry name" value="MULTICOPPER_OXIDASE2"/>
    <property type="match status" value="1"/>
</dbReference>
<dbReference type="Pfam" id="PF19335">
    <property type="entry name" value="HMBD"/>
    <property type="match status" value="1"/>
</dbReference>
<evidence type="ECO:0000256" key="2">
    <source>
        <dbReference type="ARBA" id="ARBA00023002"/>
    </source>
</evidence>
<proteinExistence type="predicted"/>
<evidence type="ECO:0000259" key="9">
    <source>
        <dbReference type="Pfam" id="PF19335"/>
    </source>
</evidence>
<protein>
    <submittedName>
        <fullName evidence="10">Copper oxidase</fullName>
    </submittedName>
</protein>
<dbReference type="RefSeq" id="WP_113665078.1">
    <property type="nucleotide sequence ID" value="NZ_QNVY02000001.1"/>
</dbReference>
<feature type="domain" description="Plastocyanin-like" evidence="8">
    <location>
        <begin position="143"/>
        <end position="251"/>
    </location>
</feature>
<keyword evidence="2" id="KW-0560">Oxidoreductase</keyword>
<dbReference type="Gene3D" id="2.60.40.420">
    <property type="entry name" value="Cupredoxins - blue copper proteins"/>
    <property type="match status" value="3"/>
</dbReference>
<feature type="domain" description="Plastocyanin-like" evidence="7">
    <location>
        <begin position="553"/>
        <end position="666"/>
    </location>
</feature>
<accession>A0A482TKP1</accession>
<dbReference type="OrthoDB" id="9757546at2"/>
<dbReference type="Pfam" id="PF07731">
    <property type="entry name" value="Cu-oxidase_2"/>
    <property type="match status" value="1"/>
</dbReference>
<dbReference type="PANTHER" id="PTHR11709:SF394">
    <property type="entry name" value="FI03373P-RELATED"/>
    <property type="match status" value="1"/>
</dbReference>
<dbReference type="CDD" id="cd13874">
    <property type="entry name" value="CuRO_2_CopA"/>
    <property type="match status" value="1"/>
</dbReference>
<dbReference type="InterPro" id="IPR045800">
    <property type="entry name" value="HMBD"/>
</dbReference>
<dbReference type="Proteomes" id="UP000253235">
    <property type="component" value="Unassembled WGS sequence"/>
</dbReference>
<dbReference type="InterPro" id="IPR045087">
    <property type="entry name" value="Cu-oxidase_fam"/>
</dbReference>
<gene>
    <name evidence="10" type="ORF">DR871_001990</name>
</gene>
<evidence type="ECO:0000259" key="8">
    <source>
        <dbReference type="Pfam" id="PF07732"/>
    </source>
</evidence>
<dbReference type="InterPro" id="IPR034284">
    <property type="entry name" value="CuRO_1_CopA"/>
</dbReference>
<dbReference type="Pfam" id="PF00394">
    <property type="entry name" value="Cu-oxidase"/>
    <property type="match status" value="1"/>
</dbReference>
<dbReference type="CDD" id="cd13848">
    <property type="entry name" value="CuRO_1_CopA"/>
    <property type="match status" value="1"/>
</dbReference>
<dbReference type="GO" id="GO:0016491">
    <property type="term" value="F:oxidoreductase activity"/>
    <property type="evidence" value="ECO:0007669"/>
    <property type="project" value="UniProtKB-KW"/>
</dbReference>
<evidence type="ECO:0000313" key="10">
    <source>
        <dbReference type="EMBL" id="RYJ52841.1"/>
    </source>
</evidence>
<feature type="compositionally biased region" description="Basic and acidic residues" evidence="4">
    <location>
        <begin position="496"/>
        <end position="515"/>
    </location>
</feature>
<evidence type="ECO:0000256" key="5">
    <source>
        <dbReference type="SAM" id="SignalP"/>
    </source>
</evidence>
<keyword evidence="5" id="KW-0732">Signal</keyword>